<dbReference type="PROSITE" id="PS51767">
    <property type="entry name" value="PEPTIDASE_A1"/>
    <property type="match status" value="1"/>
</dbReference>
<protein>
    <submittedName>
        <fullName evidence="6">Aspartic peptidase domain-containing protein</fullName>
    </submittedName>
</protein>
<evidence type="ECO:0000313" key="7">
    <source>
        <dbReference type="Proteomes" id="UP001174997"/>
    </source>
</evidence>
<feature type="region of interest" description="Disordered" evidence="3">
    <location>
        <begin position="39"/>
        <end position="88"/>
    </location>
</feature>
<name>A0AA39ZK39_9PEZI</name>
<dbReference type="InterPro" id="IPR033121">
    <property type="entry name" value="PEPTIDASE_A1"/>
</dbReference>
<comment type="similarity">
    <text evidence="1">Belongs to the peptidase A1 family.</text>
</comment>
<dbReference type="PRINTS" id="PR00792">
    <property type="entry name" value="PEPSIN"/>
</dbReference>
<dbReference type="Proteomes" id="UP001174997">
    <property type="component" value="Unassembled WGS sequence"/>
</dbReference>
<dbReference type="InterPro" id="IPR021109">
    <property type="entry name" value="Peptidase_aspartic_dom_sf"/>
</dbReference>
<comment type="caution">
    <text evidence="6">The sequence shown here is derived from an EMBL/GenBank/DDBJ whole genome shotgun (WGS) entry which is preliminary data.</text>
</comment>
<evidence type="ECO:0000256" key="4">
    <source>
        <dbReference type="SAM" id="SignalP"/>
    </source>
</evidence>
<dbReference type="PANTHER" id="PTHR47966">
    <property type="entry name" value="BETA-SITE APP-CLEAVING ENZYME, ISOFORM A-RELATED"/>
    <property type="match status" value="1"/>
</dbReference>
<organism evidence="6 7">
    <name type="scientific">Cercophora samala</name>
    <dbReference type="NCBI Taxonomy" id="330535"/>
    <lineage>
        <taxon>Eukaryota</taxon>
        <taxon>Fungi</taxon>
        <taxon>Dikarya</taxon>
        <taxon>Ascomycota</taxon>
        <taxon>Pezizomycotina</taxon>
        <taxon>Sordariomycetes</taxon>
        <taxon>Sordariomycetidae</taxon>
        <taxon>Sordariales</taxon>
        <taxon>Lasiosphaeriaceae</taxon>
        <taxon>Cercophora</taxon>
    </lineage>
</organism>
<feature type="chain" id="PRO_5041378901" evidence="4">
    <location>
        <begin position="23"/>
        <end position="720"/>
    </location>
</feature>
<dbReference type="InterPro" id="IPR001461">
    <property type="entry name" value="Aspartic_peptidase_A1"/>
</dbReference>
<evidence type="ECO:0000256" key="1">
    <source>
        <dbReference type="ARBA" id="ARBA00007447"/>
    </source>
</evidence>
<keyword evidence="7" id="KW-1185">Reference proteome</keyword>
<feature type="compositionally biased region" description="Low complexity" evidence="3">
    <location>
        <begin position="488"/>
        <end position="499"/>
    </location>
</feature>
<keyword evidence="4" id="KW-0732">Signal</keyword>
<dbReference type="Pfam" id="PF00026">
    <property type="entry name" value="Asp"/>
    <property type="match status" value="1"/>
</dbReference>
<evidence type="ECO:0000259" key="5">
    <source>
        <dbReference type="PROSITE" id="PS51767"/>
    </source>
</evidence>
<feature type="region of interest" description="Disordered" evidence="3">
    <location>
        <begin position="470"/>
        <end position="504"/>
    </location>
</feature>
<feature type="signal peptide" evidence="4">
    <location>
        <begin position="1"/>
        <end position="22"/>
    </location>
</feature>
<dbReference type="GO" id="GO:0004190">
    <property type="term" value="F:aspartic-type endopeptidase activity"/>
    <property type="evidence" value="ECO:0007669"/>
    <property type="project" value="InterPro"/>
</dbReference>
<sequence length="720" mass="79495">MRFPQVWSVLLCLLVSATSTTAAKADLVSSAAASRRSNDAENGIVRLPMRKRSPGQEKSRSNHGLPHAQRLPTQYTSEFSTSTTSSAPPAATLARANLTSMFKEMAYGIKVWIGEPAQAVTLDFDTGSSETWVSPHCTMVGWNPSYEKLCRSLGMYLPQQSETVINMNKTFPSRYITYGSGETHIEFYKDTISFNDPSEYYDDEMFLLKQPVQFGVATWSSGMISGIFGVAYGEGYNQNYSGIIDAMYSQGLIRDKDFSFALGSVDDEVGEIIFGGVDMSKFTGPLHGIEMASQFSQEEDGYYRYWINLTYVGVTQPGSCLSIPVTSHNFEERVLPDSGTTLTYMPAHVFEGIKRFFPEAVDNATYGTIVDCSHLTAKGTIDFGFGNQTIRVPYKDFIFQLEPEVFGDNKETLCLLGVVPAWDEFYILGDTFLRSVYALFRQKEHKIYFAQYENCGTNIISTHGIGEFHGDCEEGSESPSSSDEDSSSSKLSSTGTSESWVMTPTSSSSFYSTAARCTSHSTGTYSAILPSTTSYDPWDTIATDPIWGTTTTEDVWDTTTSSDPWETTTTDDLWSWTTDDGWTWTDSGTSSLVSFETATDDLTGTDWDWTTTSLSIETLETMPTVGTEEWTSIDFETWTDEDKKVHVTGKPVLVQGGVPTLSPTSRRRVKKGRFNRSIPTDAAAMKPAMTVSPGPKETVFVDPGDEKKKATIVDGTGQEQ</sequence>
<feature type="domain" description="Peptidase A1" evidence="5">
    <location>
        <begin position="107"/>
        <end position="450"/>
    </location>
</feature>
<dbReference type="EMBL" id="JAULSY010000015">
    <property type="protein sequence ID" value="KAK0672152.1"/>
    <property type="molecule type" value="Genomic_DNA"/>
</dbReference>
<feature type="active site" evidence="2">
    <location>
        <position position="337"/>
    </location>
</feature>
<feature type="active site" evidence="2">
    <location>
        <position position="125"/>
    </location>
</feature>
<gene>
    <name evidence="6" type="ORF">QBC41DRAFT_299889</name>
</gene>
<dbReference type="AlphaFoldDB" id="A0AA39ZK39"/>
<proteinExistence type="inferred from homology"/>
<dbReference type="SUPFAM" id="SSF50630">
    <property type="entry name" value="Acid proteases"/>
    <property type="match status" value="1"/>
</dbReference>
<dbReference type="GO" id="GO:0006508">
    <property type="term" value="P:proteolysis"/>
    <property type="evidence" value="ECO:0007669"/>
    <property type="project" value="InterPro"/>
</dbReference>
<evidence type="ECO:0000256" key="2">
    <source>
        <dbReference type="PIRSR" id="PIRSR601461-1"/>
    </source>
</evidence>
<evidence type="ECO:0000313" key="6">
    <source>
        <dbReference type="EMBL" id="KAK0672152.1"/>
    </source>
</evidence>
<accession>A0AA39ZK39</accession>
<feature type="compositionally biased region" description="Low complexity" evidence="3">
    <location>
        <begin position="76"/>
        <end position="88"/>
    </location>
</feature>
<dbReference type="PANTHER" id="PTHR47966:SF65">
    <property type="entry name" value="ASPARTIC-TYPE ENDOPEPTIDASE"/>
    <property type="match status" value="1"/>
</dbReference>
<feature type="compositionally biased region" description="Basic residues" evidence="3">
    <location>
        <begin position="665"/>
        <end position="674"/>
    </location>
</feature>
<feature type="region of interest" description="Disordered" evidence="3">
    <location>
        <begin position="656"/>
        <end position="720"/>
    </location>
</feature>
<reference evidence="6" key="1">
    <citation type="submission" date="2023-06" db="EMBL/GenBank/DDBJ databases">
        <title>Genome-scale phylogeny and comparative genomics of the fungal order Sordariales.</title>
        <authorList>
            <consortium name="Lawrence Berkeley National Laboratory"/>
            <person name="Hensen N."/>
            <person name="Bonometti L."/>
            <person name="Westerberg I."/>
            <person name="Brannstrom I.O."/>
            <person name="Guillou S."/>
            <person name="Cros-Aarteil S."/>
            <person name="Calhoun S."/>
            <person name="Haridas S."/>
            <person name="Kuo A."/>
            <person name="Mondo S."/>
            <person name="Pangilinan J."/>
            <person name="Riley R."/>
            <person name="Labutti K."/>
            <person name="Andreopoulos B."/>
            <person name="Lipzen A."/>
            <person name="Chen C."/>
            <person name="Yanf M."/>
            <person name="Daum C."/>
            <person name="Ng V."/>
            <person name="Clum A."/>
            <person name="Steindorff A."/>
            <person name="Ohm R."/>
            <person name="Martin F."/>
            <person name="Silar P."/>
            <person name="Natvig D."/>
            <person name="Lalanne C."/>
            <person name="Gautier V."/>
            <person name="Ament-Velasquez S.L."/>
            <person name="Kruys A."/>
            <person name="Hutchinson M.I."/>
            <person name="Powell A.J."/>
            <person name="Barry K."/>
            <person name="Miller A.N."/>
            <person name="Grigoriev I.V."/>
            <person name="Debuchy R."/>
            <person name="Gladieux P."/>
            <person name="Thoren M.H."/>
            <person name="Johannesson H."/>
        </authorList>
    </citation>
    <scope>NUCLEOTIDE SEQUENCE</scope>
    <source>
        <strain evidence="6">CBS 307.81</strain>
    </source>
</reference>
<evidence type="ECO:0000256" key="3">
    <source>
        <dbReference type="SAM" id="MobiDB-lite"/>
    </source>
</evidence>
<dbReference type="Gene3D" id="2.40.70.10">
    <property type="entry name" value="Acid Proteases"/>
    <property type="match status" value="2"/>
</dbReference>